<dbReference type="GO" id="GO:0006260">
    <property type="term" value="P:DNA replication"/>
    <property type="evidence" value="ECO:0007669"/>
    <property type="project" value="UniProtKB-KW"/>
</dbReference>
<keyword evidence="8" id="KW-0540">Nuclease</keyword>
<evidence type="ECO:0000259" key="25">
    <source>
        <dbReference type="Pfam" id="PF13087"/>
    </source>
</evidence>
<protein>
    <recommendedName>
        <fullName evidence="5">DNA replication ATP-dependent helicase/nuclease DNA2</fullName>
        <ecNumber evidence="4">3.6.4.12</ecNumber>
    </recommendedName>
</protein>
<accession>A0A2A9NVB4</accession>
<evidence type="ECO:0000256" key="16">
    <source>
        <dbReference type="ARBA" id="ARBA00023004"/>
    </source>
</evidence>
<keyword evidence="7" id="KW-0235">DNA replication</keyword>
<dbReference type="Pfam" id="PF13086">
    <property type="entry name" value="AAA_11"/>
    <property type="match status" value="1"/>
</dbReference>
<feature type="domain" description="DNA2/NAM7 helicase helicase" evidence="24">
    <location>
        <begin position="736"/>
        <end position="842"/>
    </location>
</feature>
<keyword evidence="9" id="KW-0479">Metal-binding</keyword>
<evidence type="ECO:0000256" key="20">
    <source>
        <dbReference type="ARBA" id="ARBA00023242"/>
    </source>
</evidence>
<dbReference type="Gene3D" id="3.90.320.10">
    <property type="match status" value="1"/>
</dbReference>
<dbReference type="AlphaFoldDB" id="A0A2A9NVB4"/>
<reference evidence="26 27" key="1">
    <citation type="submission" date="2014-02" db="EMBL/GenBank/DDBJ databases">
        <title>Transposable element dynamics among asymbiotic and ectomycorrhizal Amanita fungi.</title>
        <authorList>
            <consortium name="DOE Joint Genome Institute"/>
            <person name="Hess J."/>
            <person name="Skrede I."/>
            <person name="Wolfe B."/>
            <person name="LaButti K."/>
            <person name="Ohm R.A."/>
            <person name="Grigoriev I.V."/>
            <person name="Pringle A."/>
        </authorList>
    </citation>
    <scope>NUCLEOTIDE SEQUENCE [LARGE SCALE GENOMIC DNA]</scope>
    <source>
        <strain evidence="26 27">SKay4041</strain>
    </source>
</reference>
<evidence type="ECO:0000259" key="23">
    <source>
        <dbReference type="Pfam" id="PF08696"/>
    </source>
</evidence>
<keyword evidence="6" id="KW-0004">4Fe-4S</keyword>
<evidence type="ECO:0000256" key="3">
    <source>
        <dbReference type="ARBA" id="ARBA00007913"/>
    </source>
</evidence>
<keyword evidence="20" id="KW-0539">Nucleus</keyword>
<keyword evidence="16" id="KW-0408">Iron</keyword>
<gene>
    <name evidence="26" type="ORF">AMATHDRAFT_142035</name>
</gene>
<keyword evidence="12" id="KW-0227">DNA damage</keyword>
<dbReference type="PANTHER" id="PTHR43788">
    <property type="entry name" value="DNA2/NAM7 HELICASE FAMILY MEMBER"/>
    <property type="match status" value="1"/>
</dbReference>
<keyword evidence="10" id="KW-0547">Nucleotide-binding</keyword>
<keyword evidence="21" id="KW-0511">Multifunctional enzyme</keyword>
<dbReference type="Proteomes" id="UP000242287">
    <property type="component" value="Unassembled WGS sequence"/>
</dbReference>
<evidence type="ECO:0000256" key="14">
    <source>
        <dbReference type="ARBA" id="ARBA00022806"/>
    </source>
</evidence>
<comment type="catalytic activity">
    <reaction evidence="22">
        <text>ATP + H2O = ADP + phosphate + H(+)</text>
        <dbReference type="Rhea" id="RHEA:13065"/>
        <dbReference type="ChEBI" id="CHEBI:15377"/>
        <dbReference type="ChEBI" id="CHEBI:15378"/>
        <dbReference type="ChEBI" id="CHEBI:30616"/>
        <dbReference type="ChEBI" id="CHEBI:43474"/>
        <dbReference type="ChEBI" id="CHEBI:456216"/>
        <dbReference type="EC" id="3.6.4.12"/>
    </reaction>
</comment>
<feature type="domain" description="DNA2/NAM7 helicase-like C-terminal" evidence="25">
    <location>
        <begin position="863"/>
        <end position="1087"/>
    </location>
</feature>
<evidence type="ECO:0000256" key="19">
    <source>
        <dbReference type="ARBA" id="ARBA00023204"/>
    </source>
</evidence>
<dbReference type="Pfam" id="PF08696">
    <property type="entry name" value="Dna2"/>
    <property type="match status" value="1"/>
</dbReference>
<dbReference type="InterPro" id="IPR050534">
    <property type="entry name" value="Coronavir_polyprotein_1ab"/>
</dbReference>
<evidence type="ECO:0000256" key="4">
    <source>
        <dbReference type="ARBA" id="ARBA00012551"/>
    </source>
</evidence>
<keyword evidence="17" id="KW-0411">Iron-sulfur</keyword>
<sequence length="1202" mass="134323">MAELRADDSLATLVADLDDSFWNAVPTPDSTPAKSRKALPFSTPHKQRVSPLLRKVITPSATKLYSAGDDFDVSQMLQGIEDWDWDCTLSEPGSPKKLPQILSVRVKSEEDHRTVTLQDDWTHTNVQIGDTINVIGTFTRCDTPTSRLSITICSKYNFLILHPDLLITATALSTANQCRRKPLLSGLVRSSTDYTPALVWGNLLHEVMQTCLTENKWDSLSIDQQIEQVISKSLMDLVRIDTTINDARRELRERSRGLLPFASKYLSETPKPEAVLINTRDTSKDAPSLLAISNVLDIEEDIWSPTYGLKGKLDVTVYAHTASSTPQPTSTPFNQARVTNNTSKPNLFISATPTSSPPSIIDSSPIPFEIKTGRAHASADHRAQTMLYTLLAEERYGSAIPAGLLYYTQSEEVVRVPRSRNEIRALIGTRNELASWMMKRVQNQDYIIVEESFLPPTIDDERICKRCYVVDTCMLYRKAVENVIDKTSPIADMYQLKTSHLTPSHCQFFKKWEALLSYEERDLIRFKKELWTMKAEEREKKGRCFAGMVIDESYDRAQLDSTQKCAALAGMNFDMDESISTVVAGSSKIHRHIYSFSRCHEYKSPQIFSERSLLSSHINVGDAITISVEPHLLALARGFVLELTATNIIVGVDHDVSPASIKAKLVQAGLDGSRTVMYRLDRDELFGGMGRMRNNLAHLFYAEVDEGKNQRLRELVVDLERPVVCGVPSPVSMWGLNPTQMYALERVLSARDYALILGMPGTGKTTVIASLICTLVQLGKTVLFTSYTHSAVDTILLKLDGMSKASRMCDYGVLRLGNVDKVHPQVRKYTLAARSAAQSIEQLESQLMTPPVVRNTVAREGGLDVSLFRRLSDAHPESVVKLAHQYRMNEDIMLLSNKLVYGDRLKCGNEQVAQQSLNIPDRSFVDCLHVGGKKPECCGHNGHTEVQVEECWLERLMAGSTKAVFVDTDMVPAKDSRVGDLVQNTVEAGLVYQTVESLLRSGVIEEQIGVISLYRQQIKLISQLLVNRTGIEILTADKSQGRDKDCIVISMVRSNDLGLTGDLVKDWRRMNVSFTRARRKLVIFGSRSTLQGVPLLDDFFQLMDEKGWMLTLPRGADVIHRAAFGPPEPQFDAKSRNCNPAKRAACDGLLFGDKENISLWKLEDEDRPRKKAKVVKGTMGMSTATGILKGRPILQDLVNEEL</sequence>
<evidence type="ECO:0000256" key="11">
    <source>
        <dbReference type="ARBA" id="ARBA00022759"/>
    </source>
</evidence>
<dbReference type="GO" id="GO:0006281">
    <property type="term" value="P:DNA repair"/>
    <property type="evidence" value="ECO:0007669"/>
    <property type="project" value="UniProtKB-KW"/>
</dbReference>
<dbReference type="PANTHER" id="PTHR43788:SF8">
    <property type="entry name" value="DNA-BINDING PROTEIN SMUBP-2"/>
    <property type="match status" value="1"/>
</dbReference>
<keyword evidence="13" id="KW-0378">Hydrolase</keyword>
<dbReference type="STRING" id="703135.A0A2A9NVB4"/>
<dbReference type="InterPro" id="IPR041677">
    <property type="entry name" value="DNA2/NAM7_AAA_11"/>
</dbReference>
<dbReference type="InterPro" id="IPR014808">
    <property type="entry name" value="DNA_replication_fac_Dna2_N"/>
</dbReference>
<evidence type="ECO:0000313" key="27">
    <source>
        <dbReference type="Proteomes" id="UP000242287"/>
    </source>
</evidence>
<dbReference type="FunFam" id="3.40.50.300:FF:000789">
    <property type="entry name" value="DNA replication ATP-dependent helicase/nuclease DNA2"/>
    <property type="match status" value="1"/>
</dbReference>
<evidence type="ECO:0000256" key="15">
    <source>
        <dbReference type="ARBA" id="ARBA00022840"/>
    </source>
</evidence>
<proteinExistence type="inferred from homology"/>
<dbReference type="OrthoDB" id="6513042at2759"/>
<dbReference type="EC" id="3.6.4.12" evidence="4"/>
<dbReference type="InterPro" id="IPR041679">
    <property type="entry name" value="DNA2/NAM7-like_C"/>
</dbReference>
<evidence type="ECO:0000256" key="18">
    <source>
        <dbReference type="ARBA" id="ARBA00023125"/>
    </source>
</evidence>
<dbReference type="GO" id="GO:0003677">
    <property type="term" value="F:DNA binding"/>
    <property type="evidence" value="ECO:0007669"/>
    <property type="project" value="UniProtKB-KW"/>
</dbReference>
<dbReference type="InterPro" id="IPR027417">
    <property type="entry name" value="P-loop_NTPase"/>
</dbReference>
<evidence type="ECO:0000256" key="7">
    <source>
        <dbReference type="ARBA" id="ARBA00022705"/>
    </source>
</evidence>
<evidence type="ECO:0000256" key="1">
    <source>
        <dbReference type="ARBA" id="ARBA00001966"/>
    </source>
</evidence>
<evidence type="ECO:0000313" key="26">
    <source>
        <dbReference type="EMBL" id="PFH51603.1"/>
    </source>
</evidence>
<organism evidence="26 27">
    <name type="scientific">Amanita thiersii Skay4041</name>
    <dbReference type="NCBI Taxonomy" id="703135"/>
    <lineage>
        <taxon>Eukaryota</taxon>
        <taxon>Fungi</taxon>
        <taxon>Dikarya</taxon>
        <taxon>Basidiomycota</taxon>
        <taxon>Agaricomycotina</taxon>
        <taxon>Agaricomycetes</taxon>
        <taxon>Agaricomycetidae</taxon>
        <taxon>Agaricales</taxon>
        <taxon>Pluteineae</taxon>
        <taxon>Amanitaceae</taxon>
        <taxon>Amanita</taxon>
    </lineage>
</organism>
<evidence type="ECO:0000256" key="6">
    <source>
        <dbReference type="ARBA" id="ARBA00022485"/>
    </source>
</evidence>
<keyword evidence="11" id="KW-0255">Endonuclease</keyword>
<keyword evidence="14" id="KW-0347">Helicase</keyword>
<dbReference type="GO" id="GO:0005634">
    <property type="term" value="C:nucleus"/>
    <property type="evidence" value="ECO:0007669"/>
    <property type="project" value="UniProtKB-SubCell"/>
</dbReference>
<evidence type="ECO:0000256" key="17">
    <source>
        <dbReference type="ARBA" id="ARBA00023014"/>
    </source>
</evidence>
<evidence type="ECO:0000256" key="2">
    <source>
        <dbReference type="ARBA" id="ARBA00004123"/>
    </source>
</evidence>
<evidence type="ECO:0000256" key="9">
    <source>
        <dbReference type="ARBA" id="ARBA00022723"/>
    </source>
</evidence>
<dbReference type="GO" id="GO:0043139">
    <property type="term" value="F:5'-3' DNA helicase activity"/>
    <property type="evidence" value="ECO:0007669"/>
    <property type="project" value="TreeGrafter"/>
</dbReference>
<evidence type="ECO:0000259" key="24">
    <source>
        <dbReference type="Pfam" id="PF13086"/>
    </source>
</evidence>
<evidence type="ECO:0000256" key="21">
    <source>
        <dbReference type="ARBA" id="ARBA00023268"/>
    </source>
</evidence>
<dbReference type="GO" id="GO:0051539">
    <property type="term" value="F:4 iron, 4 sulfur cluster binding"/>
    <property type="evidence" value="ECO:0007669"/>
    <property type="project" value="UniProtKB-KW"/>
</dbReference>
<dbReference type="GO" id="GO:0016887">
    <property type="term" value="F:ATP hydrolysis activity"/>
    <property type="evidence" value="ECO:0007669"/>
    <property type="project" value="RHEA"/>
</dbReference>
<feature type="domain" description="DNA replication factor Dna2 N-terminal" evidence="23">
    <location>
        <begin position="107"/>
        <end position="317"/>
    </location>
</feature>
<dbReference type="GO" id="GO:0005524">
    <property type="term" value="F:ATP binding"/>
    <property type="evidence" value="ECO:0007669"/>
    <property type="project" value="UniProtKB-KW"/>
</dbReference>
<dbReference type="InterPro" id="IPR047187">
    <property type="entry name" value="SF1_C_Upf1"/>
</dbReference>
<evidence type="ECO:0000256" key="10">
    <source>
        <dbReference type="ARBA" id="ARBA00022741"/>
    </source>
</evidence>
<evidence type="ECO:0000256" key="12">
    <source>
        <dbReference type="ARBA" id="ARBA00022763"/>
    </source>
</evidence>
<evidence type="ECO:0000256" key="13">
    <source>
        <dbReference type="ARBA" id="ARBA00022801"/>
    </source>
</evidence>
<comment type="subcellular location">
    <subcellularLocation>
        <location evidence="2">Nucleus</location>
    </subcellularLocation>
</comment>
<evidence type="ECO:0000256" key="8">
    <source>
        <dbReference type="ARBA" id="ARBA00022722"/>
    </source>
</evidence>
<evidence type="ECO:0000256" key="22">
    <source>
        <dbReference type="ARBA" id="ARBA00047995"/>
    </source>
</evidence>
<dbReference type="Pfam" id="PF13087">
    <property type="entry name" value="AAA_12"/>
    <property type="match status" value="1"/>
</dbReference>
<keyword evidence="27" id="KW-1185">Reference proteome</keyword>
<dbReference type="Gene3D" id="3.40.50.300">
    <property type="entry name" value="P-loop containing nucleotide triphosphate hydrolases"/>
    <property type="match status" value="2"/>
</dbReference>
<comment type="similarity">
    <text evidence="3">Belongs to the DNA2/NAM7 helicase family.</text>
</comment>
<keyword evidence="15" id="KW-0067">ATP-binding</keyword>
<dbReference type="InterPro" id="IPR011604">
    <property type="entry name" value="PDDEXK-like_dom_sf"/>
</dbReference>
<name>A0A2A9NVB4_9AGAR</name>
<dbReference type="GO" id="GO:0046872">
    <property type="term" value="F:metal ion binding"/>
    <property type="evidence" value="ECO:0007669"/>
    <property type="project" value="UniProtKB-KW"/>
</dbReference>
<dbReference type="CDD" id="cd22318">
    <property type="entry name" value="DNA2_N-like"/>
    <property type="match status" value="1"/>
</dbReference>
<comment type="cofactor">
    <cofactor evidence="1">
        <name>[4Fe-4S] cluster</name>
        <dbReference type="ChEBI" id="CHEBI:49883"/>
    </cofactor>
</comment>
<keyword evidence="18" id="KW-0238">DNA-binding</keyword>
<dbReference type="GO" id="GO:0004519">
    <property type="term" value="F:endonuclease activity"/>
    <property type="evidence" value="ECO:0007669"/>
    <property type="project" value="UniProtKB-KW"/>
</dbReference>
<evidence type="ECO:0000256" key="5">
    <source>
        <dbReference type="ARBA" id="ARBA00021516"/>
    </source>
</evidence>
<dbReference type="EMBL" id="KZ301986">
    <property type="protein sequence ID" value="PFH51603.1"/>
    <property type="molecule type" value="Genomic_DNA"/>
</dbReference>
<keyword evidence="19" id="KW-0234">DNA repair</keyword>
<dbReference type="SUPFAM" id="SSF52540">
    <property type="entry name" value="P-loop containing nucleoside triphosphate hydrolases"/>
    <property type="match status" value="1"/>
</dbReference>
<dbReference type="CDD" id="cd18808">
    <property type="entry name" value="SF1_C_Upf1"/>
    <property type="match status" value="1"/>
</dbReference>